<dbReference type="Gene3D" id="3.90.640.10">
    <property type="entry name" value="Actin, Chain A, domain 4"/>
    <property type="match status" value="1"/>
</dbReference>
<keyword evidence="1" id="KW-0547">Nucleotide-binding</keyword>
<reference evidence="3 4" key="1">
    <citation type="submission" date="2024-07" db="EMBL/GenBank/DDBJ databases">
        <authorList>
            <person name="Akdeniz Z."/>
        </authorList>
    </citation>
    <scope>NUCLEOTIDE SEQUENCE [LARGE SCALE GENOMIC DNA]</scope>
</reference>
<accession>A0ABP1I3E3</accession>
<dbReference type="EMBL" id="CAXDID020000047">
    <property type="protein sequence ID" value="CAL6003562.1"/>
    <property type="molecule type" value="Genomic_DNA"/>
</dbReference>
<proteinExistence type="predicted"/>
<keyword evidence="2" id="KW-0067">ATP-binding</keyword>
<dbReference type="InterPro" id="IPR013126">
    <property type="entry name" value="Hsp_70_fam"/>
</dbReference>
<evidence type="ECO:0000313" key="3">
    <source>
        <dbReference type="EMBL" id="CAL6003562.1"/>
    </source>
</evidence>
<dbReference type="InterPro" id="IPR043129">
    <property type="entry name" value="ATPase_NBD"/>
</dbReference>
<dbReference type="Proteomes" id="UP001642409">
    <property type="component" value="Unassembled WGS sequence"/>
</dbReference>
<evidence type="ECO:0000256" key="1">
    <source>
        <dbReference type="ARBA" id="ARBA00022741"/>
    </source>
</evidence>
<dbReference type="PROSITE" id="PS00329">
    <property type="entry name" value="HSP70_2"/>
    <property type="match status" value="1"/>
</dbReference>
<evidence type="ECO:0000256" key="2">
    <source>
        <dbReference type="ARBA" id="ARBA00022840"/>
    </source>
</evidence>
<dbReference type="InterPro" id="IPR018181">
    <property type="entry name" value="Heat_shock_70_CS"/>
</dbReference>
<dbReference type="CDD" id="cd10170">
    <property type="entry name" value="ASKHA_NBD_HSP70"/>
    <property type="match status" value="1"/>
</dbReference>
<comment type="caution">
    <text evidence="3">The sequence shown here is derived from an EMBL/GenBank/DDBJ whole genome shotgun (WGS) entry which is preliminary data.</text>
</comment>
<dbReference type="SUPFAM" id="SSF53067">
    <property type="entry name" value="Actin-like ATPase domain"/>
    <property type="match status" value="1"/>
</dbReference>
<gene>
    <name evidence="3" type="ORF">HINF_LOCUS18464</name>
</gene>
<dbReference type="PANTHER" id="PTHR42749:SF1">
    <property type="entry name" value="CELL SHAPE-DETERMINING PROTEIN MREB"/>
    <property type="match status" value="1"/>
</dbReference>
<dbReference type="PANTHER" id="PTHR42749">
    <property type="entry name" value="CELL SHAPE-DETERMINING PROTEIN MREB"/>
    <property type="match status" value="1"/>
</dbReference>
<organism evidence="3 4">
    <name type="scientific">Hexamita inflata</name>
    <dbReference type="NCBI Taxonomy" id="28002"/>
    <lineage>
        <taxon>Eukaryota</taxon>
        <taxon>Metamonada</taxon>
        <taxon>Diplomonadida</taxon>
        <taxon>Hexamitidae</taxon>
        <taxon>Hexamitinae</taxon>
        <taxon>Hexamita</taxon>
    </lineage>
</organism>
<dbReference type="Gene3D" id="3.30.420.40">
    <property type="match status" value="2"/>
</dbReference>
<dbReference type="Pfam" id="PF00012">
    <property type="entry name" value="HSP70"/>
    <property type="match status" value="1"/>
</dbReference>
<name>A0ABP1I3E3_9EUKA</name>
<sequence length="393" mass="44396">MTETIIIDLGTTGIAYISQQGQKTVVRSPIGIVQKMKEPTTLHIVSDKVDIFGPDILERSYFGEQPTRSAVRYMQSHSQYVDYNFHGLKTVVYSLQEHISPINDPTLHVSAVELFKVVLMLLKQAITAQVKQSFNLALLVPANTTDLLKNHLQQLIKSIFTELTTNIKFVQEPVAATKFAFTQLQNNQNLTSIAVLDLGGGTCDFSLLQLKNNEFIFKKTGAVFAGGYFVDQKFMNFVNSFEKNQRLKTGFLNQFQIAKTNYNGQFKPFAVKNWSGGNFEHIAPEFQQFWKKEEFEMKMLLKKEIEFSAEFVKYCYEETVDKMKTGIKQFFENIDEEIDQIIVVGGLAESKFVFKEAVSQIPAQIQGKCIQIAQGSLSIIKGGSLGLQSQNVE</sequence>
<keyword evidence="4" id="KW-1185">Reference proteome</keyword>
<protein>
    <recommendedName>
        <fullName evidence="5">Hsp70 family protein</fullName>
    </recommendedName>
</protein>
<evidence type="ECO:0000313" key="4">
    <source>
        <dbReference type="Proteomes" id="UP001642409"/>
    </source>
</evidence>
<evidence type="ECO:0008006" key="5">
    <source>
        <dbReference type="Google" id="ProtNLM"/>
    </source>
</evidence>